<dbReference type="Proteomes" id="UP000024547">
    <property type="component" value="Unassembled WGS sequence"/>
</dbReference>
<organism evidence="2 3">
    <name type="scientific">Hyphomonas atlantica</name>
    <dbReference type="NCBI Taxonomy" id="1280948"/>
    <lineage>
        <taxon>Bacteria</taxon>
        <taxon>Pseudomonadati</taxon>
        <taxon>Pseudomonadota</taxon>
        <taxon>Alphaproteobacteria</taxon>
        <taxon>Hyphomonadales</taxon>
        <taxon>Hyphomonadaceae</taxon>
        <taxon>Hyphomonas</taxon>
    </lineage>
</organism>
<comment type="caution">
    <text evidence="2">The sequence shown here is derived from an EMBL/GenBank/DDBJ whole genome shotgun (WGS) entry which is preliminary data.</text>
</comment>
<dbReference type="InterPro" id="IPR027396">
    <property type="entry name" value="DsrEFH-like"/>
</dbReference>
<dbReference type="Pfam" id="PF02635">
    <property type="entry name" value="DsrE"/>
    <property type="match status" value="1"/>
</dbReference>
<dbReference type="STRING" id="1280948.HY36_00235"/>
<dbReference type="Gene3D" id="3.40.1260.10">
    <property type="entry name" value="DsrEFH-like"/>
    <property type="match status" value="1"/>
</dbReference>
<evidence type="ECO:0000256" key="1">
    <source>
        <dbReference type="SAM" id="SignalP"/>
    </source>
</evidence>
<protein>
    <submittedName>
        <fullName evidence="2">Uncharacterized protein</fullName>
    </submittedName>
</protein>
<dbReference type="RefSeq" id="WP_035546670.1">
    <property type="nucleotide sequence ID" value="NZ_AWFH01000001.1"/>
</dbReference>
<evidence type="ECO:0000313" key="3">
    <source>
        <dbReference type="Proteomes" id="UP000024547"/>
    </source>
</evidence>
<reference evidence="2 3" key="1">
    <citation type="journal article" date="2014" name="Antonie Van Leeuwenhoek">
        <title>Hyphomonas beringensis sp. nov. and Hyphomonas chukchiensis sp. nov., isolated from surface seawater of the Bering Sea and Chukchi Sea.</title>
        <authorList>
            <person name="Li C."/>
            <person name="Lai Q."/>
            <person name="Li G."/>
            <person name="Dong C."/>
            <person name="Wang J."/>
            <person name="Liao Y."/>
            <person name="Shao Z."/>
        </authorList>
    </citation>
    <scope>NUCLEOTIDE SEQUENCE [LARGE SCALE GENOMIC DNA]</scope>
    <source>
        <strain evidence="2 3">22II1-22F38</strain>
    </source>
</reference>
<gene>
    <name evidence="2" type="ORF">HY36_00235</name>
</gene>
<sequence>MIRLLACAFAASSLSLPALAGPEDFKPGPPIPTYGKVAAVPDAERLNKDAVFKIAFDTAAAAEPGKVNRTLESAARFLNMHEAVGIPASNIQLAVVVHGGAYADLLKREDNASAPLIAALLKNRVRIILCGQTAAYRDVTKADLLPGVEMSLSAMTAHAQLQQDGYTLNPF</sequence>
<dbReference type="SUPFAM" id="SSF75169">
    <property type="entry name" value="DsrEFH-like"/>
    <property type="match status" value="1"/>
</dbReference>
<dbReference type="EMBL" id="AWFH01000001">
    <property type="protein sequence ID" value="KCZ64832.1"/>
    <property type="molecule type" value="Genomic_DNA"/>
</dbReference>
<accession>A0A059EBA5</accession>
<dbReference type="PATRIC" id="fig|1280948.3.peg.48"/>
<dbReference type="OrthoDB" id="7206705at2"/>
<dbReference type="PANTHER" id="PTHR37691:SF1">
    <property type="entry name" value="BLR3518 PROTEIN"/>
    <property type="match status" value="1"/>
</dbReference>
<dbReference type="eggNOG" id="COG1416">
    <property type="taxonomic scope" value="Bacteria"/>
</dbReference>
<dbReference type="AlphaFoldDB" id="A0A059EBA5"/>
<feature type="signal peptide" evidence="1">
    <location>
        <begin position="1"/>
        <end position="20"/>
    </location>
</feature>
<keyword evidence="1" id="KW-0732">Signal</keyword>
<dbReference type="InterPro" id="IPR003787">
    <property type="entry name" value="Sulphur_relay_DsrE/F-like"/>
</dbReference>
<evidence type="ECO:0000313" key="2">
    <source>
        <dbReference type="EMBL" id="KCZ64832.1"/>
    </source>
</evidence>
<proteinExistence type="predicted"/>
<feature type="chain" id="PRO_5001571182" evidence="1">
    <location>
        <begin position="21"/>
        <end position="171"/>
    </location>
</feature>
<keyword evidence="3" id="KW-1185">Reference proteome</keyword>
<dbReference type="PANTHER" id="PTHR37691">
    <property type="entry name" value="BLR3518 PROTEIN"/>
    <property type="match status" value="1"/>
</dbReference>
<name>A0A059EBA5_9PROT</name>